<dbReference type="AlphaFoldDB" id="A0A8H6S809"/>
<name>A0A8H6S809_9AGAR</name>
<sequence>MPLPLKLILDDCIPLHILEDNIHQICRARLEWSWGLPVGSLESYLSLFTDPVVEELLADDKSILIVEPDVAESTNIAMMDRREELRQPCPIDEVYNGQQSFEYLVFEADKSSRVPPRLISSPIPPHLTIGRSVMKLFLNRIFPDEGAALLEALLKLPTSCKLWPESTIISTYSMLDTGLGYAFRMWMLAKVPPGFIAGLTDAQLPDESDGSGGVSLASHSCYSDETSRTPPRRLLPEELARDPNDEDAITDDSVSEVEMAKRRRKYEDRWIKGVSSWVRETDGLDVSAYNDEEVRIVDEEFKEAARTLSSVELDKPDYLQVPGLLKRKRGLPV</sequence>
<feature type="compositionally biased region" description="Basic and acidic residues" evidence="1">
    <location>
        <begin position="234"/>
        <end position="243"/>
    </location>
</feature>
<evidence type="ECO:0000313" key="3">
    <source>
        <dbReference type="Proteomes" id="UP000636479"/>
    </source>
</evidence>
<dbReference type="OrthoDB" id="2981691at2759"/>
<dbReference type="Proteomes" id="UP000636479">
    <property type="component" value="Unassembled WGS sequence"/>
</dbReference>
<dbReference type="EMBL" id="JACAZF010000009">
    <property type="protein sequence ID" value="KAF7294553.1"/>
    <property type="molecule type" value="Genomic_DNA"/>
</dbReference>
<comment type="caution">
    <text evidence="2">The sequence shown here is derived from an EMBL/GenBank/DDBJ whole genome shotgun (WGS) entry which is preliminary data.</text>
</comment>
<dbReference type="RefSeq" id="XP_037215916.1">
    <property type="nucleotide sequence ID" value="XM_037366522.1"/>
</dbReference>
<feature type="region of interest" description="Disordered" evidence="1">
    <location>
        <begin position="207"/>
        <end position="249"/>
    </location>
</feature>
<organism evidence="2 3">
    <name type="scientific">Mycena indigotica</name>
    <dbReference type="NCBI Taxonomy" id="2126181"/>
    <lineage>
        <taxon>Eukaryota</taxon>
        <taxon>Fungi</taxon>
        <taxon>Dikarya</taxon>
        <taxon>Basidiomycota</taxon>
        <taxon>Agaricomycotina</taxon>
        <taxon>Agaricomycetes</taxon>
        <taxon>Agaricomycetidae</taxon>
        <taxon>Agaricales</taxon>
        <taxon>Marasmiineae</taxon>
        <taxon>Mycenaceae</taxon>
        <taxon>Mycena</taxon>
    </lineage>
</organism>
<evidence type="ECO:0000256" key="1">
    <source>
        <dbReference type="SAM" id="MobiDB-lite"/>
    </source>
</evidence>
<keyword evidence="3" id="KW-1185">Reference proteome</keyword>
<proteinExistence type="predicted"/>
<evidence type="ECO:0000313" key="2">
    <source>
        <dbReference type="EMBL" id="KAF7294553.1"/>
    </source>
</evidence>
<protein>
    <submittedName>
        <fullName evidence="2">Uncharacterized protein</fullName>
    </submittedName>
</protein>
<gene>
    <name evidence="2" type="ORF">MIND_00991800</name>
</gene>
<reference evidence="2" key="1">
    <citation type="submission" date="2020-05" db="EMBL/GenBank/DDBJ databases">
        <title>Mycena genomes resolve the evolution of fungal bioluminescence.</title>
        <authorList>
            <person name="Tsai I.J."/>
        </authorList>
    </citation>
    <scope>NUCLEOTIDE SEQUENCE</scope>
    <source>
        <strain evidence="2">171206Taipei</strain>
    </source>
</reference>
<dbReference type="GeneID" id="59349038"/>
<accession>A0A8H6S809</accession>